<dbReference type="OrthoDB" id="1736133at2759"/>
<evidence type="ECO:0000256" key="2">
    <source>
        <dbReference type="ARBA" id="ARBA00022729"/>
    </source>
</evidence>
<protein>
    <submittedName>
        <fullName evidence="5">Leucine-rich repeat receptor-like serine/threonine/tyrosine-protein kinase SOBIR1</fullName>
    </submittedName>
</protein>
<dbReference type="Pfam" id="PF00560">
    <property type="entry name" value="LRR_1"/>
    <property type="match status" value="2"/>
</dbReference>
<dbReference type="Pfam" id="PF13855">
    <property type="entry name" value="LRR_8"/>
    <property type="match status" value="1"/>
</dbReference>
<dbReference type="FunFam" id="3.80.10.10:FF:000383">
    <property type="entry name" value="Leucine-rich repeat receptor protein kinase EMS1"/>
    <property type="match status" value="1"/>
</dbReference>
<dbReference type="OMA" id="EYPCITH"/>
<keyword evidence="3" id="KW-0677">Repeat</keyword>
<dbReference type="Gene3D" id="3.80.10.10">
    <property type="entry name" value="Ribonuclease Inhibitor"/>
    <property type="match status" value="2"/>
</dbReference>
<dbReference type="SMR" id="A0A1S4B794"/>
<dbReference type="InterPro" id="IPR053211">
    <property type="entry name" value="DNA_repair-toleration"/>
</dbReference>
<keyword evidence="4" id="KW-1133">Transmembrane helix</keyword>
<dbReference type="InterPro" id="IPR001611">
    <property type="entry name" value="Leu-rich_rpt"/>
</dbReference>
<dbReference type="PANTHER" id="PTHR48060:SF21">
    <property type="entry name" value="L DOMAIN-LIKE PROTEIN"/>
    <property type="match status" value="1"/>
</dbReference>
<dbReference type="PaxDb" id="4097-A0A1S4B794"/>
<keyword evidence="1" id="KW-0433">Leucine-rich repeat</keyword>
<keyword evidence="4" id="KW-0812">Transmembrane</keyword>
<dbReference type="AlphaFoldDB" id="A0A1S4B794"/>
<accession>A0A1S4B794</accession>
<gene>
    <name evidence="5" type="primary">LOC107805232</name>
</gene>
<keyword evidence="4" id="KW-0472">Membrane</keyword>
<organism evidence="5">
    <name type="scientific">Nicotiana tabacum</name>
    <name type="common">Common tobacco</name>
    <dbReference type="NCBI Taxonomy" id="4097"/>
    <lineage>
        <taxon>Eukaryota</taxon>
        <taxon>Viridiplantae</taxon>
        <taxon>Streptophyta</taxon>
        <taxon>Embryophyta</taxon>
        <taxon>Tracheophyta</taxon>
        <taxon>Spermatophyta</taxon>
        <taxon>Magnoliopsida</taxon>
        <taxon>eudicotyledons</taxon>
        <taxon>Gunneridae</taxon>
        <taxon>Pentapetalae</taxon>
        <taxon>asterids</taxon>
        <taxon>lamiids</taxon>
        <taxon>Solanales</taxon>
        <taxon>Solanaceae</taxon>
        <taxon>Nicotianoideae</taxon>
        <taxon>Nicotianeae</taxon>
        <taxon>Nicotiana</taxon>
    </lineage>
</organism>
<name>A0A1S4B794_TOBAC</name>
<sequence>MSLFTLILLVQARLNLYSPDYNALLLVQKGLDIPGQRSAIENQGRSYLKIDFEYPCITHRQRVNTLIEFPGFATVENPCNSVGISCERRLTNNSYVLRVTGVVFKSYELRGTLSPAIGKISELKVLSLQNNHLFDRIPTQIVDCRKLKILNLQNNQFYGEVPSELSSLVRLRILDLSSNELSGNLNFLKYFPNLEKMSLADNMFTGKIPQSLKSFRNLRFLNISGNSFLERLVPFMSQIEHLSVDLNRKDYVPKHYILAENSTRSSHKSAMAPQSYSENAPAPGPSAIVVPAHKHNETKKKESVWILGFLAGSFAGALSAMVFSLLFKMVMIFIKGSRDDSGVTIFSPLIWRT</sequence>
<dbReference type="InterPro" id="IPR032675">
    <property type="entry name" value="LRR_dom_sf"/>
</dbReference>
<evidence type="ECO:0000256" key="4">
    <source>
        <dbReference type="SAM" id="Phobius"/>
    </source>
</evidence>
<keyword evidence="2" id="KW-0732">Signal</keyword>
<evidence type="ECO:0000256" key="1">
    <source>
        <dbReference type="ARBA" id="ARBA00022614"/>
    </source>
</evidence>
<dbReference type="RefSeq" id="XP_016484717.1">
    <property type="nucleotide sequence ID" value="XM_016629231.1"/>
</dbReference>
<dbReference type="SUPFAM" id="SSF52058">
    <property type="entry name" value="L domain-like"/>
    <property type="match status" value="1"/>
</dbReference>
<feature type="transmembrane region" description="Helical" evidence="4">
    <location>
        <begin position="304"/>
        <end position="327"/>
    </location>
</feature>
<proteinExistence type="predicted"/>
<reference evidence="5" key="1">
    <citation type="submission" date="2025-08" db="UniProtKB">
        <authorList>
            <consortium name="RefSeq"/>
        </authorList>
    </citation>
    <scope>IDENTIFICATION</scope>
</reference>
<dbReference type="KEGG" id="nta:107805232"/>
<dbReference type="STRING" id="4097.A0A1S4B794"/>
<evidence type="ECO:0000313" key="5">
    <source>
        <dbReference type="RefSeq" id="XP_016484717.1"/>
    </source>
</evidence>
<dbReference type="PANTHER" id="PTHR48060">
    <property type="entry name" value="DNA DAMAGE-REPAIR/TOLERATION PROTEIN DRT100"/>
    <property type="match status" value="1"/>
</dbReference>
<evidence type="ECO:0000256" key="3">
    <source>
        <dbReference type="ARBA" id="ARBA00022737"/>
    </source>
</evidence>